<keyword evidence="2" id="KW-0812">Transmembrane</keyword>
<protein>
    <recommendedName>
        <fullName evidence="5">Apple domain-containing protein</fullName>
    </recommendedName>
</protein>
<feature type="region of interest" description="Disordered" evidence="1">
    <location>
        <begin position="130"/>
        <end position="150"/>
    </location>
</feature>
<feature type="transmembrane region" description="Helical" evidence="2">
    <location>
        <begin position="21"/>
        <end position="48"/>
    </location>
</feature>
<dbReference type="Proteomes" id="UP001497512">
    <property type="component" value="Chromosome 1"/>
</dbReference>
<evidence type="ECO:0000313" key="4">
    <source>
        <dbReference type="Proteomes" id="UP001497512"/>
    </source>
</evidence>
<evidence type="ECO:0008006" key="5">
    <source>
        <dbReference type="Google" id="ProtNLM"/>
    </source>
</evidence>
<proteinExistence type="predicted"/>
<accession>A0ABP0TCG0</accession>
<dbReference type="EMBL" id="OZ019893">
    <property type="protein sequence ID" value="CAK9192331.1"/>
    <property type="molecule type" value="Genomic_DNA"/>
</dbReference>
<keyword evidence="4" id="KW-1185">Reference proteome</keyword>
<evidence type="ECO:0000313" key="3">
    <source>
        <dbReference type="EMBL" id="CAK9192331.1"/>
    </source>
</evidence>
<evidence type="ECO:0000256" key="2">
    <source>
        <dbReference type="SAM" id="Phobius"/>
    </source>
</evidence>
<keyword evidence="2" id="KW-0472">Membrane</keyword>
<reference evidence="3 4" key="1">
    <citation type="submission" date="2024-02" db="EMBL/GenBank/DDBJ databases">
        <authorList>
            <consortium name="ELIXIR-Norway"/>
            <consortium name="Elixir Norway"/>
        </authorList>
    </citation>
    <scope>NUCLEOTIDE SEQUENCE [LARGE SCALE GENOMIC DNA]</scope>
</reference>
<gene>
    <name evidence="3" type="ORF">CSSPTR1EN2_LOCUS1837</name>
</gene>
<name>A0ABP0TCG0_9BRYO</name>
<organism evidence="3 4">
    <name type="scientific">Sphagnum troendelagicum</name>
    <dbReference type="NCBI Taxonomy" id="128251"/>
    <lineage>
        <taxon>Eukaryota</taxon>
        <taxon>Viridiplantae</taxon>
        <taxon>Streptophyta</taxon>
        <taxon>Embryophyta</taxon>
        <taxon>Bryophyta</taxon>
        <taxon>Sphagnophytina</taxon>
        <taxon>Sphagnopsida</taxon>
        <taxon>Sphagnales</taxon>
        <taxon>Sphagnaceae</taxon>
        <taxon>Sphagnum</taxon>
    </lineage>
</organism>
<evidence type="ECO:0000256" key="1">
    <source>
        <dbReference type="SAM" id="MobiDB-lite"/>
    </source>
</evidence>
<sequence>MRQHIRAFLQRDASRGRYRKRMMVLVCAVVNLGVTLYIVHVLLATALLQRPASPMSSVFRLAAPPSSSRLVNYMRSSWHSSSYGARTSFTKLQQMIAKSGIKARLGSLPLKLMHRVKEIELETAAALAKQASAKPGADDSKTQDEEEQQVQELLGLRKQAEVETAVREQQQGVPAVEDDEQGAIERLDLPPECHPEPNSDFGGAAVQWGLTHHTDTAADCCRACLWQAQGLLQRAAAGGHNKLKCNVWVFCPEKDGCVSPDAYKHKYGECWLKQADQPRAIVQNYSELPGMNASSPLPVLWLSGVVTPA</sequence>
<keyword evidence="2" id="KW-1133">Transmembrane helix</keyword>
<dbReference type="PANTHER" id="PTHR33344">
    <property type="entry name" value="OS02G0761600 PROTEIN"/>
    <property type="match status" value="1"/>
</dbReference>
<dbReference type="PANTHER" id="PTHR33344:SF1">
    <property type="entry name" value="OS06G0214100 PROTEIN"/>
    <property type="match status" value="1"/>
</dbReference>